<dbReference type="OrthoDB" id="3166747at2759"/>
<feature type="chain" id="PRO_5001980973" evidence="1">
    <location>
        <begin position="23"/>
        <end position="189"/>
    </location>
</feature>
<gene>
    <name evidence="2" type="ORF">RSOL_321050</name>
</gene>
<sequence length="189" mass="19767">MIATRLTSLLLFVLSLGFLVCAAPSPKMPGHKSQAISARGEGGRMSALSTLEGSLRKQLDSCTRIKTVEEAKALVGTITTYVQTASDSVAKVGKLNLDDHGKTDVAVRVASCLSLIAKILIKLCQTLGSDAIGSMCGGLAGALKSFLFNMGACVEGVFPLVVKKIADVKTEAIMKQYFAECAQLLGLTA</sequence>
<name>A0A0A1ULY4_9AGAM</name>
<organism evidence="2">
    <name type="scientific">Rhizoctonia solani AG-3 Rhs1AP</name>
    <dbReference type="NCBI Taxonomy" id="1086054"/>
    <lineage>
        <taxon>Eukaryota</taxon>
        <taxon>Fungi</taxon>
        <taxon>Dikarya</taxon>
        <taxon>Basidiomycota</taxon>
        <taxon>Agaricomycotina</taxon>
        <taxon>Agaricomycetes</taxon>
        <taxon>Cantharellales</taxon>
        <taxon>Ceratobasidiaceae</taxon>
        <taxon>Rhizoctonia</taxon>
    </lineage>
</organism>
<dbReference type="EMBL" id="JATN01000321">
    <property type="protein sequence ID" value="EUC59586.1"/>
    <property type="molecule type" value="Genomic_DNA"/>
</dbReference>
<accession>A0A0A1ULY4</accession>
<comment type="caution">
    <text evidence="2">The sequence shown here is derived from an EMBL/GenBank/DDBJ whole genome shotgun (WGS) entry which is preliminary data.</text>
</comment>
<keyword evidence="1" id="KW-0732">Signal</keyword>
<reference evidence="2" key="1">
    <citation type="submission" date="2014-01" db="EMBL/GenBank/DDBJ databases">
        <authorList>
            <person name="Cubeta M."/>
            <person name="Pakala S."/>
            <person name="Fedorova N."/>
            <person name="Shabalina S.N."/>
            <person name="Thomas E."/>
            <person name="Dean R."/>
            <person name="Jabaji S."/>
            <person name="Neate S."/>
            <person name="Toda T."/>
            <person name="Tavantzis S."/>
            <person name="Vilgalys R."/>
            <person name="Bharathan N."/>
            <person name="Pakala S."/>
            <person name="Losada L.S."/>
            <person name="Zafar N."/>
            <person name="Nierman W."/>
        </authorList>
    </citation>
    <scope>NUCLEOTIDE SEQUENCE [LARGE SCALE GENOMIC DNA]</scope>
    <source>
        <strain evidence="2">AG-3</strain>
    </source>
</reference>
<dbReference type="AlphaFoldDB" id="A0A0A1ULY4"/>
<protein>
    <submittedName>
        <fullName evidence="2">Transmembrane protein, putative</fullName>
    </submittedName>
</protein>
<keyword evidence="2" id="KW-0472">Membrane</keyword>
<evidence type="ECO:0000256" key="1">
    <source>
        <dbReference type="SAM" id="SignalP"/>
    </source>
</evidence>
<keyword evidence="2" id="KW-0812">Transmembrane</keyword>
<evidence type="ECO:0000313" key="2">
    <source>
        <dbReference type="EMBL" id="EUC59586.1"/>
    </source>
</evidence>
<dbReference type="Proteomes" id="UP000030108">
    <property type="component" value="Unassembled WGS sequence"/>
</dbReference>
<feature type="signal peptide" evidence="1">
    <location>
        <begin position="1"/>
        <end position="22"/>
    </location>
</feature>
<proteinExistence type="predicted"/>